<dbReference type="GO" id="GO:0042602">
    <property type="term" value="F:riboflavin reductase (NADPH) activity"/>
    <property type="evidence" value="ECO:0007669"/>
    <property type="project" value="TreeGrafter"/>
</dbReference>
<comment type="caution">
    <text evidence="3">The sequence shown here is derived from an EMBL/GenBank/DDBJ whole genome shotgun (WGS) entry which is preliminary data.</text>
</comment>
<dbReference type="InterPro" id="IPR012349">
    <property type="entry name" value="Split_barrel_FMN-bd"/>
</dbReference>
<feature type="domain" description="Flavin reductase like" evidence="2">
    <location>
        <begin position="21"/>
        <end position="167"/>
    </location>
</feature>
<dbReference type="PANTHER" id="PTHR30466">
    <property type="entry name" value="FLAVIN REDUCTASE"/>
    <property type="match status" value="1"/>
</dbReference>
<dbReference type="PANTHER" id="PTHR30466:SF1">
    <property type="entry name" value="FMN REDUCTASE (NADH) RUTF"/>
    <property type="match status" value="1"/>
</dbReference>
<keyword evidence="4" id="KW-1185">Reference proteome</keyword>
<dbReference type="Gene3D" id="2.30.110.10">
    <property type="entry name" value="Electron Transport, Fmn-binding Protein, Chain A"/>
    <property type="match status" value="1"/>
</dbReference>
<dbReference type="InterPro" id="IPR002563">
    <property type="entry name" value="Flavin_Rdtase-like_dom"/>
</dbReference>
<dbReference type="AlphaFoldDB" id="A0A7W3N579"/>
<dbReference type="Pfam" id="PF01613">
    <property type="entry name" value="Flavin_Reduct"/>
    <property type="match status" value="1"/>
</dbReference>
<name>A0A7W3N579_9ACTN</name>
<reference evidence="3 4" key="1">
    <citation type="submission" date="2020-08" db="EMBL/GenBank/DDBJ databases">
        <title>Sequencing the genomes of 1000 actinobacteria strains.</title>
        <authorList>
            <person name="Klenk H.-P."/>
        </authorList>
    </citation>
    <scope>NUCLEOTIDE SEQUENCE [LARGE SCALE GENOMIC DNA]</scope>
    <source>
        <strain evidence="3 4">DSM 45823</strain>
    </source>
</reference>
<sequence length="177" mass="19256">MTKGPTPAPGEVDAKVLRRAFGTFATGVTVVTVGGRSPHGMTANSFTAVSLEPPLALVCIDRTAVMHRKLDIGFFGVSVLAASQERVARHFADLRRPLGAAQFDGIAWRPGRLTGVPLISDALTHLEFELWRACDGGDHTIFIGRLLSLEQFDDPDALLFFRGRFHRLKSDRSEAAT</sequence>
<dbReference type="Proteomes" id="UP000539313">
    <property type="component" value="Unassembled WGS sequence"/>
</dbReference>
<proteinExistence type="predicted"/>
<dbReference type="InterPro" id="IPR050268">
    <property type="entry name" value="NADH-dep_flavin_reductase"/>
</dbReference>
<keyword evidence="1" id="KW-0560">Oxidoreductase</keyword>
<dbReference type="RefSeq" id="WP_119728795.1">
    <property type="nucleotide sequence ID" value="NZ_JACJII010000001.1"/>
</dbReference>
<organism evidence="3 4">
    <name type="scientific">Thermomonospora cellulosilytica</name>
    <dbReference type="NCBI Taxonomy" id="1411118"/>
    <lineage>
        <taxon>Bacteria</taxon>
        <taxon>Bacillati</taxon>
        <taxon>Actinomycetota</taxon>
        <taxon>Actinomycetes</taxon>
        <taxon>Streptosporangiales</taxon>
        <taxon>Thermomonosporaceae</taxon>
        <taxon>Thermomonospora</taxon>
    </lineage>
</organism>
<protein>
    <submittedName>
        <fullName evidence="3">Flavin reductase (DIM6/NTAB) family NADH-FMN oxidoreductase RutF</fullName>
    </submittedName>
</protein>
<evidence type="ECO:0000256" key="1">
    <source>
        <dbReference type="ARBA" id="ARBA00023002"/>
    </source>
</evidence>
<dbReference type="SUPFAM" id="SSF50475">
    <property type="entry name" value="FMN-binding split barrel"/>
    <property type="match status" value="1"/>
</dbReference>
<dbReference type="GO" id="GO:0006208">
    <property type="term" value="P:pyrimidine nucleobase catabolic process"/>
    <property type="evidence" value="ECO:0007669"/>
    <property type="project" value="TreeGrafter"/>
</dbReference>
<dbReference type="EMBL" id="JACJII010000001">
    <property type="protein sequence ID" value="MBA9007779.1"/>
    <property type="molecule type" value="Genomic_DNA"/>
</dbReference>
<evidence type="ECO:0000313" key="3">
    <source>
        <dbReference type="EMBL" id="MBA9007779.1"/>
    </source>
</evidence>
<dbReference type="SMART" id="SM00903">
    <property type="entry name" value="Flavin_Reduct"/>
    <property type="match status" value="1"/>
</dbReference>
<evidence type="ECO:0000259" key="2">
    <source>
        <dbReference type="SMART" id="SM00903"/>
    </source>
</evidence>
<gene>
    <name evidence="3" type="ORF">HNR21_006661</name>
</gene>
<evidence type="ECO:0000313" key="4">
    <source>
        <dbReference type="Proteomes" id="UP000539313"/>
    </source>
</evidence>
<accession>A0A7W3N579</accession>
<dbReference type="GO" id="GO:0010181">
    <property type="term" value="F:FMN binding"/>
    <property type="evidence" value="ECO:0007669"/>
    <property type="project" value="InterPro"/>
</dbReference>